<dbReference type="InterPro" id="IPR000182">
    <property type="entry name" value="GNAT_dom"/>
</dbReference>
<gene>
    <name evidence="2" type="primary">ablB</name>
    <name evidence="2" type="ORF">ACFSUL_07325</name>
</gene>
<dbReference type="EMBL" id="JBHUMF010000015">
    <property type="protein sequence ID" value="MFD2680566.1"/>
    <property type="molecule type" value="Genomic_DNA"/>
</dbReference>
<keyword evidence="3" id="KW-1185">Reference proteome</keyword>
<dbReference type="InterPro" id="IPR016181">
    <property type="entry name" value="Acyl_CoA_acyltransferase"/>
</dbReference>
<comment type="caution">
    <text evidence="2">The sequence shown here is derived from an EMBL/GenBank/DDBJ whole genome shotgun (WGS) entry which is preliminary data.</text>
</comment>
<dbReference type="RefSeq" id="WP_377934065.1">
    <property type="nucleotide sequence ID" value="NZ_JBHUMF010000015.1"/>
</dbReference>
<dbReference type="Proteomes" id="UP001597506">
    <property type="component" value="Unassembled WGS sequence"/>
</dbReference>
<dbReference type="InterPro" id="IPR022525">
    <property type="entry name" value="GNAT_AblB"/>
</dbReference>
<protein>
    <submittedName>
        <fullName evidence="2">Beta-lysine N-acetyltransferase</fullName>
    </submittedName>
</protein>
<evidence type="ECO:0000313" key="3">
    <source>
        <dbReference type="Proteomes" id="UP001597506"/>
    </source>
</evidence>
<organism evidence="2 3">
    <name type="scientific">Bacillus seohaeanensis</name>
    <dbReference type="NCBI Taxonomy" id="284580"/>
    <lineage>
        <taxon>Bacteria</taxon>
        <taxon>Bacillati</taxon>
        <taxon>Bacillota</taxon>
        <taxon>Bacilli</taxon>
        <taxon>Bacillales</taxon>
        <taxon>Bacillaceae</taxon>
        <taxon>Bacillus</taxon>
    </lineage>
</organism>
<sequence>MQVYEDHQLDNASLLLYKDEYNHRMRVDDYRGNIAKIISFLNELSSNHKKIEKMIIKSRGEHVEEFLKNGYVLEAIVSGYFTGDPAYLVSKFFTNERRNSLFWKKEDEVLGSILHLNKKNVEHKCEKRIKRADKSDANSLAKLYQQVFSVYPVPLHKAEYIKKAIDDGTIFLYIEDNGEIISSASAEINIHYHNAELTDCATLPQHRKGGYMKHLLSGLEAQLKAEHIYCAYTIARALSYGMNAAFYQLGYEYQGRLANNCYIFDKMEDMNVWVKDLSKKQ</sequence>
<accession>A0ABW5RR24</accession>
<dbReference type="Pfam" id="PF00583">
    <property type="entry name" value="Acetyltransf_1"/>
    <property type="match status" value="1"/>
</dbReference>
<dbReference type="Gene3D" id="3.40.630.30">
    <property type="match status" value="1"/>
</dbReference>
<dbReference type="NCBIfam" id="TIGR03827">
    <property type="entry name" value="GNAT_ablB"/>
    <property type="match status" value="1"/>
</dbReference>
<dbReference type="CDD" id="cd04301">
    <property type="entry name" value="NAT_SF"/>
    <property type="match status" value="1"/>
</dbReference>
<dbReference type="SUPFAM" id="SSF55729">
    <property type="entry name" value="Acyl-CoA N-acyltransferases (Nat)"/>
    <property type="match status" value="1"/>
</dbReference>
<reference evidence="3" key="1">
    <citation type="journal article" date="2019" name="Int. J. Syst. Evol. Microbiol.">
        <title>The Global Catalogue of Microorganisms (GCM) 10K type strain sequencing project: providing services to taxonomists for standard genome sequencing and annotation.</title>
        <authorList>
            <consortium name="The Broad Institute Genomics Platform"/>
            <consortium name="The Broad Institute Genome Sequencing Center for Infectious Disease"/>
            <person name="Wu L."/>
            <person name="Ma J."/>
        </authorList>
    </citation>
    <scope>NUCLEOTIDE SEQUENCE [LARGE SCALE GENOMIC DNA]</scope>
    <source>
        <strain evidence="3">KCTC 3913</strain>
    </source>
</reference>
<proteinExistence type="predicted"/>
<evidence type="ECO:0000259" key="1">
    <source>
        <dbReference type="PROSITE" id="PS51186"/>
    </source>
</evidence>
<feature type="domain" description="N-acetyltransferase" evidence="1">
    <location>
        <begin position="127"/>
        <end position="278"/>
    </location>
</feature>
<evidence type="ECO:0000313" key="2">
    <source>
        <dbReference type="EMBL" id="MFD2680566.1"/>
    </source>
</evidence>
<dbReference type="PROSITE" id="PS51186">
    <property type="entry name" value="GNAT"/>
    <property type="match status" value="1"/>
</dbReference>
<name>A0ABW5RR24_9BACI</name>